<gene>
    <name evidence="5" type="ORF">AM2010_567</name>
</gene>
<feature type="transmembrane region" description="Helical" evidence="3">
    <location>
        <begin position="7"/>
        <end position="25"/>
    </location>
</feature>
<dbReference type="AlphaFoldDB" id="A0A0G3X7S9"/>
<evidence type="ECO:0000256" key="1">
    <source>
        <dbReference type="SAM" id="Coils"/>
    </source>
</evidence>
<dbReference type="PATRIC" id="fig|543877.4.peg.572"/>
<dbReference type="PANTHER" id="PTHR34978:SF3">
    <property type="entry name" value="SLR0241 PROTEIN"/>
    <property type="match status" value="1"/>
</dbReference>
<keyword evidence="3" id="KW-0812">Transmembrane</keyword>
<dbReference type="STRING" id="543877.AM2010_567"/>
<dbReference type="PANTHER" id="PTHR34978">
    <property type="entry name" value="POSSIBLE SENSOR-TRANSDUCER PROTEIN BLAR"/>
    <property type="match status" value="1"/>
</dbReference>
<evidence type="ECO:0000313" key="6">
    <source>
        <dbReference type="Proteomes" id="UP000037643"/>
    </source>
</evidence>
<dbReference type="RefSeq" id="WP_047805788.1">
    <property type="nucleotide sequence ID" value="NZ_CP011805.1"/>
</dbReference>
<reference evidence="5 6" key="1">
    <citation type="submission" date="2015-06" db="EMBL/GenBank/DDBJ databases">
        <authorList>
            <person name="Kim K.M."/>
        </authorList>
    </citation>
    <scope>NUCLEOTIDE SEQUENCE [LARGE SCALE GENOMIC DNA]</scope>
    <source>
        <strain evidence="5 6">KCTC 22370</strain>
    </source>
</reference>
<organism evidence="5 6">
    <name type="scientific">Pelagerythrobacter marensis</name>
    <dbReference type="NCBI Taxonomy" id="543877"/>
    <lineage>
        <taxon>Bacteria</taxon>
        <taxon>Pseudomonadati</taxon>
        <taxon>Pseudomonadota</taxon>
        <taxon>Alphaproteobacteria</taxon>
        <taxon>Sphingomonadales</taxon>
        <taxon>Erythrobacteraceae</taxon>
        <taxon>Pelagerythrobacter</taxon>
    </lineage>
</organism>
<dbReference type="Proteomes" id="UP000037643">
    <property type="component" value="Chromosome"/>
</dbReference>
<feature type="domain" description="Peptidase M56" evidence="4">
    <location>
        <begin position="11"/>
        <end position="278"/>
    </location>
</feature>
<keyword evidence="1" id="KW-0175">Coiled coil</keyword>
<keyword evidence="3" id="KW-0472">Membrane</keyword>
<feature type="transmembrane region" description="Helical" evidence="3">
    <location>
        <begin position="295"/>
        <end position="313"/>
    </location>
</feature>
<evidence type="ECO:0000259" key="4">
    <source>
        <dbReference type="Pfam" id="PF05569"/>
    </source>
</evidence>
<evidence type="ECO:0000256" key="3">
    <source>
        <dbReference type="SAM" id="Phobius"/>
    </source>
</evidence>
<feature type="region of interest" description="Disordered" evidence="2">
    <location>
        <begin position="323"/>
        <end position="361"/>
    </location>
</feature>
<feature type="transmembrane region" description="Helical" evidence="3">
    <location>
        <begin position="37"/>
        <end position="56"/>
    </location>
</feature>
<accession>A0A0G3X7S9</accession>
<dbReference type="KEGG" id="amx:AM2010_567"/>
<proteinExistence type="predicted"/>
<feature type="compositionally biased region" description="Pro residues" evidence="2">
    <location>
        <begin position="323"/>
        <end position="352"/>
    </location>
</feature>
<dbReference type="Pfam" id="PF05569">
    <property type="entry name" value="Peptidase_M56"/>
    <property type="match status" value="1"/>
</dbReference>
<keyword evidence="3" id="KW-1133">Transmembrane helix</keyword>
<dbReference type="InterPro" id="IPR052173">
    <property type="entry name" value="Beta-lactam_resp_regulator"/>
</dbReference>
<protein>
    <submittedName>
        <fullName evidence="5">Ankyrin-related protein</fullName>
    </submittedName>
</protein>
<sequence length="530" mass="57344">MSWLIETLAWTAGLIALVLVLRRPVSRYFGAKAAYGLWLLPFARLLLPPIVLPAWLAPSPAELPGDVLPAGQLAHLAFDPSLLPDGSGPVQAVSPNIPWAAVLLALWLVGAAGFLWLRFSAYHRARRILLADAVPVGEAGRVRLIETGETGAPIAFGVLDKVVALPPGFMARRDRDARDLALAHELAHHRGQDLLANFAAQFLFALHWFNPLAYLGWQAMRRDQEAACDARVIETRDRSARAEYGRVIASFAAGPRVALAAPMTCPVLGDKSIIHRLRSLTMNDITPRRRMAGRAILAAGLLALPLTATISYAESMDVEVPLPPAPPAAPEPPAPPAAPLAPDAPPAPPAPAAPQSGEAERHVTVERIITNDGDDRRIHVHRVELDAARKKADKARLKAEKARQKAEMRRDMSNLSAADQAEFAADMARLEAELRQLDGLDERVEREVRVAMASAPKVIEGCRGEEIVHESREGGREVIRICTARIGAEARAGLHQARAEIASDRALSAEIRAQALRSIDEAIARAPSHD</sequence>
<dbReference type="OrthoDB" id="1628901at2"/>
<dbReference type="InterPro" id="IPR008756">
    <property type="entry name" value="Peptidase_M56"/>
</dbReference>
<feature type="transmembrane region" description="Helical" evidence="3">
    <location>
        <begin position="97"/>
        <end position="117"/>
    </location>
</feature>
<evidence type="ECO:0000313" key="5">
    <source>
        <dbReference type="EMBL" id="AKM06654.1"/>
    </source>
</evidence>
<feature type="coiled-coil region" evidence="1">
    <location>
        <begin position="380"/>
        <end position="447"/>
    </location>
</feature>
<dbReference type="EMBL" id="CP011805">
    <property type="protein sequence ID" value="AKM06654.1"/>
    <property type="molecule type" value="Genomic_DNA"/>
</dbReference>
<dbReference type="CDD" id="cd07341">
    <property type="entry name" value="M56_BlaR1_MecR1_like"/>
    <property type="match status" value="1"/>
</dbReference>
<name>A0A0G3X7S9_9SPHN</name>
<evidence type="ECO:0000256" key="2">
    <source>
        <dbReference type="SAM" id="MobiDB-lite"/>
    </source>
</evidence>
<keyword evidence="6" id="KW-1185">Reference proteome</keyword>